<evidence type="ECO:0000313" key="2">
    <source>
        <dbReference type="EMBL" id="PRY28407.1"/>
    </source>
</evidence>
<accession>A0A2T0S4R2</accession>
<dbReference type="AlphaFoldDB" id="A0A2T0S4R2"/>
<comment type="caution">
    <text evidence="2">The sequence shown here is derived from an EMBL/GenBank/DDBJ whole genome shotgun (WGS) entry which is preliminary data.</text>
</comment>
<keyword evidence="3" id="KW-1185">Reference proteome</keyword>
<evidence type="ECO:0000256" key="1">
    <source>
        <dbReference type="SAM" id="SignalP"/>
    </source>
</evidence>
<sequence length="565" mass="60267">MRPSLRRMGTAGLAVLLALAGSAVPAVAAVAADDAYAFTLLAKAAPDECFDGIGLPYPAGPPCAQGQEKVSQAYVWGLTKVGTDLWFGTGANVHCLVSGATLDSLTPVVNSDYVCEYAESQIVRSDPEWPAELGDQRPPEVWLYHTKTGRKVDKSGEIRAKSPDDAERLRTTIGLRAAGNLDGVVLLGGPALNNSLNLFAFDARTERFLGSVNLPEYGNIRTFLVAEDAMYLGVGIGPNGGTGGGVLRWIGSRKNPFAFEIVASLPVQAADLAYHDGRIAATSWPASQPSSPAQLAGVWLSPALADGEPGLNPEDAAGWTQVWHARQYEPDRVVAATYGGGGVASFGGWLYWGTMHVPLKATKVHQQVYPQQTDEAKQAQIAGTQRAVSVWRGRDLGLPTQRIELLYGATALPAYDPATATWASVPTGWTPLYGKSGFDNPLNNYTWRMAVAGGRLYVGTMDWSYIVQDIVAQDPGLRIADLGFAPIDPAVYGGDLWMFPSISDKAQPVSTTGVGNYLNYGVRTMIPDGPDLYLGMANPMNLRTDPTDDVPEGGWELIRLTAPGT</sequence>
<evidence type="ECO:0000313" key="3">
    <source>
        <dbReference type="Proteomes" id="UP000239209"/>
    </source>
</evidence>
<name>A0A2T0S4R2_9ACTN</name>
<organism evidence="2 3">
    <name type="scientific">Pseudosporangium ferrugineum</name>
    <dbReference type="NCBI Taxonomy" id="439699"/>
    <lineage>
        <taxon>Bacteria</taxon>
        <taxon>Bacillati</taxon>
        <taxon>Actinomycetota</taxon>
        <taxon>Actinomycetes</taxon>
        <taxon>Micromonosporales</taxon>
        <taxon>Micromonosporaceae</taxon>
        <taxon>Pseudosporangium</taxon>
    </lineage>
</organism>
<dbReference type="RefSeq" id="WP_245908316.1">
    <property type="nucleotide sequence ID" value="NZ_PVZG01000008.1"/>
</dbReference>
<proteinExistence type="predicted"/>
<gene>
    <name evidence="2" type="ORF">CLV70_108200</name>
</gene>
<dbReference type="EMBL" id="PVZG01000008">
    <property type="protein sequence ID" value="PRY28407.1"/>
    <property type="molecule type" value="Genomic_DNA"/>
</dbReference>
<keyword evidence="1" id="KW-0732">Signal</keyword>
<feature type="chain" id="PRO_5015593810" evidence="1">
    <location>
        <begin position="29"/>
        <end position="565"/>
    </location>
</feature>
<reference evidence="2 3" key="1">
    <citation type="submission" date="2018-03" db="EMBL/GenBank/DDBJ databases">
        <title>Genomic Encyclopedia of Archaeal and Bacterial Type Strains, Phase II (KMG-II): from individual species to whole genera.</title>
        <authorList>
            <person name="Goeker M."/>
        </authorList>
    </citation>
    <scope>NUCLEOTIDE SEQUENCE [LARGE SCALE GENOMIC DNA]</scope>
    <source>
        <strain evidence="2 3">DSM 45348</strain>
    </source>
</reference>
<feature type="signal peptide" evidence="1">
    <location>
        <begin position="1"/>
        <end position="28"/>
    </location>
</feature>
<dbReference type="Proteomes" id="UP000239209">
    <property type="component" value="Unassembled WGS sequence"/>
</dbReference>
<protein>
    <submittedName>
        <fullName evidence="2">Uncharacterized protein</fullName>
    </submittedName>
</protein>